<dbReference type="GO" id="GO:0016765">
    <property type="term" value="F:transferase activity, transferring alkyl or aryl (other than methyl) groups"/>
    <property type="evidence" value="ECO:0007669"/>
    <property type="project" value="InterPro"/>
</dbReference>
<evidence type="ECO:0000256" key="5">
    <source>
        <dbReference type="ARBA" id="ARBA00023136"/>
    </source>
</evidence>
<dbReference type="OrthoDB" id="9811562at2"/>
<dbReference type="PANTHER" id="PTHR42723:SF1">
    <property type="entry name" value="CHLOROPHYLL SYNTHASE, CHLOROPLASTIC"/>
    <property type="match status" value="1"/>
</dbReference>
<feature type="transmembrane region" description="Helical" evidence="6">
    <location>
        <begin position="211"/>
        <end position="230"/>
    </location>
</feature>
<evidence type="ECO:0000256" key="2">
    <source>
        <dbReference type="ARBA" id="ARBA00022475"/>
    </source>
</evidence>
<dbReference type="RefSeq" id="WP_079687947.1">
    <property type="nucleotide sequence ID" value="NZ_FUZU01000002.1"/>
</dbReference>
<feature type="transmembrane region" description="Helical" evidence="6">
    <location>
        <begin position="236"/>
        <end position="252"/>
    </location>
</feature>
<dbReference type="PANTHER" id="PTHR42723">
    <property type="entry name" value="CHLOROPHYLL SYNTHASE"/>
    <property type="match status" value="1"/>
</dbReference>
<sequence length="285" mass="32512">MATFNRTRTFIESLLKLTRFGNLVIIGITQYFAAGFLIDKSAVLDVKLFLLSVSTILIAAAGYTINDYYDVKIDYINKPERVVIGKSIPRRHAILFHGILSGIGILLGFFLSWKLAALNVFSVFLLWLYSNNLKRLPFIGNFSVALLTGLSVWIVDPLYRHGSALIVIYASFAFFMTLVREIIKDMEDLKGDNTFGCRTLPIVWGLRRTKFAIYFILAFFALTVVLINQFYKALPLDYYIIFLFIPLLWLLYRLIRADTTKDFATLSAFCKVIMLLGIISMAFVK</sequence>
<comment type="subcellular location">
    <subcellularLocation>
        <location evidence="1">Membrane</location>
        <topology evidence="1">Multi-pass membrane protein</topology>
    </subcellularLocation>
</comment>
<keyword evidence="4 6" id="KW-1133">Transmembrane helix</keyword>
<dbReference type="AlphaFoldDB" id="A0A1T5LL39"/>
<dbReference type="Gene3D" id="1.20.120.1780">
    <property type="entry name" value="UbiA prenyltransferase"/>
    <property type="match status" value="1"/>
</dbReference>
<feature type="transmembrane region" description="Helical" evidence="6">
    <location>
        <begin position="161"/>
        <end position="179"/>
    </location>
</feature>
<dbReference type="InterPro" id="IPR050475">
    <property type="entry name" value="Prenyltransferase_related"/>
</dbReference>
<evidence type="ECO:0000313" key="7">
    <source>
        <dbReference type="EMBL" id="SKC76604.1"/>
    </source>
</evidence>
<keyword evidence="3 6" id="KW-0812">Transmembrane</keyword>
<evidence type="ECO:0000256" key="1">
    <source>
        <dbReference type="ARBA" id="ARBA00004141"/>
    </source>
</evidence>
<organism evidence="7 8">
    <name type="scientific">Ohtaekwangia koreensis</name>
    <dbReference type="NCBI Taxonomy" id="688867"/>
    <lineage>
        <taxon>Bacteria</taxon>
        <taxon>Pseudomonadati</taxon>
        <taxon>Bacteroidota</taxon>
        <taxon>Cytophagia</taxon>
        <taxon>Cytophagales</taxon>
        <taxon>Fulvivirgaceae</taxon>
        <taxon>Ohtaekwangia</taxon>
    </lineage>
</organism>
<dbReference type="STRING" id="688867.SAMN05660236_3424"/>
<name>A0A1T5LL39_9BACT</name>
<dbReference type="Proteomes" id="UP000190961">
    <property type="component" value="Unassembled WGS sequence"/>
</dbReference>
<feature type="transmembrane region" description="Helical" evidence="6">
    <location>
        <begin position="99"/>
        <end position="129"/>
    </location>
</feature>
<reference evidence="7 8" key="1">
    <citation type="submission" date="2017-02" db="EMBL/GenBank/DDBJ databases">
        <authorList>
            <person name="Peterson S.W."/>
        </authorList>
    </citation>
    <scope>NUCLEOTIDE SEQUENCE [LARGE SCALE GENOMIC DNA]</scope>
    <source>
        <strain evidence="7 8">DSM 25262</strain>
    </source>
</reference>
<keyword evidence="8" id="KW-1185">Reference proteome</keyword>
<evidence type="ECO:0000256" key="6">
    <source>
        <dbReference type="SAM" id="Phobius"/>
    </source>
</evidence>
<dbReference type="Gene3D" id="1.10.357.140">
    <property type="entry name" value="UbiA prenyltransferase"/>
    <property type="match status" value="1"/>
</dbReference>
<gene>
    <name evidence="7" type="ORF">SAMN05660236_3424</name>
</gene>
<keyword evidence="2" id="KW-1003">Cell membrane</keyword>
<dbReference type="Pfam" id="PF01040">
    <property type="entry name" value="UbiA"/>
    <property type="match status" value="1"/>
</dbReference>
<dbReference type="GO" id="GO:0016020">
    <property type="term" value="C:membrane"/>
    <property type="evidence" value="ECO:0007669"/>
    <property type="project" value="UniProtKB-SubCell"/>
</dbReference>
<dbReference type="InterPro" id="IPR000537">
    <property type="entry name" value="UbiA_prenyltransferase"/>
</dbReference>
<keyword evidence="7" id="KW-0808">Transferase</keyword>
<dbReference type="NCBIfam" id="NF009513">
    <property type="entry name" value="PRK12872.1-3"/>
    <property type="match status" value="1"/>
</dbReference>
<dbReference type="EMBL" id="FUZU01000002">
    <property type="protein sequence ID" value="SKC76604.1"/>
    <property type="molecule type" value="Genomic_DNA"/>
</dbReference>
<evidence type="ECO:0000256" key="4">
    <source>
        <dbReference type="ARBA" id="ARBA00022989"/>
    </source>
</evidence>
<dbReference type="InterPro" id="IPR044878">
    <property type="entry name" value="UbiA_sf"/>
</dbReference>
<protein>
    <submittedName>
        <fullName evidence="7">4-hydroxybenzoate polyprenyltransferase</fullName>
    </submittedName>
</protein>
<feature type="transmembrane region" description="Helical" evidence="6">
    <location>
        <begin position="46"/>
        <end position="65"/>
    </location>
</feature>
<dbReference type="CDD" id="cd13961">
    <property type="entry name" value="PT_UbiA_DGGGPS"/>
    <property type="match status" value="1"/>
</dbReference>
<proteinExistence type="predicted"/>
<accession>A0A1T5LL39</accession>
<feature type="transmembrane region" description="Helical" evidence="6">
    <location>
        <begin position="264"/>
        <end position="284"/>
    </location>
</feature>
<feature type="transmembrane region" description="Helical" evidence="6">
    <location>
        <begin position="20"/>
        <end position="39"/>
    </location>
</feature>
<keyword evidence="5 6" id="KW-0472">Membrane</keyword>
<evidence type="ECO:0000256" key="3">
    <source>
        <dbReference type="ARBA" id="ARBA00022692"/>
    </source>
</evidence>
<evidence type="ECO:0000313" key="8">
    <source>
        <dbReference type="Proteomes" id="UP000190961"/>
    </source>
</evidence>
<feature type="transmembrane region" description="Helical" evidence="6">
    <location>
        <begin position="136"/>
        <end position="155"/>
    </location>
</feature>